<sequence length="79" mass="8635">MADKQGGFVLMTKGHFDLKAAEAVEKNFRRVQVCASKVKARAVALCNDHGLPKLAKDIRPDGWVRLPPPAAKARPVEDV</sequence>
<reference evidence="1" key="2">
    <citation type="submission" date="2021-09" db="EMBL/GenBank/DDBJ databases">
        <authorList>
            <person name="Jia N."/>
            <person name="Wang J."/>
            <person name="Shi W."/>
            <person name="Du L."/>
            <person name="Sun Y."/>
            <person name="Zhan W."/>
            <person name="Jiang J."/>
            <person name="Wang Q."/>
            <person name="Zhang B."/>
            <person name="Ji P."/>
            <person name="Sakyi L.B."/>
            <person name="Cui X."/>
            <person name="Yuan T."/>
            <person name="Jiang B."/>
            <person name="Yang W."/>
            <person name="Lam T.T.-Y."/>
            <person name="Chang Q."/>
            <person name="Ding S."/>
            <person name="Wang X."/>
            <person name="Zhu J."/>
            <person name="Ruan X."/>
            <person name="Zhao L."/>
            <person name="Wei J."/>
            <person name="Que T."/>
            <person name="Du C."/>
            <person name="Cheng J."/>
            <person name="Dai P."/>
            <person name="Han X."/>
            <person name="Huang E."/>
            <person name="Gao Y."/>
            <person name="Liu J."/>
            <person name="Shao H."/>
            <person name="Ye R."/>
            <person name="Li L."/>
            <person name="Wei W."/>
            <person name="Wang X."/>
            <person name="Wang C."/>
            <person name="Huo Q."/>
            <person name="Li W."/>
            <person name="Guo W."/>
            <person name="Chen H."/>
            <person name="Chen S."/>
            <person name="Zhou L."/>
            <person name="Zhou L."/>
            <person name="Ni X."/>
            <person name="Tian J."/>
            <person name="Zhou Y."/>
            <person name="Sheng Y."/>
            <person name="Liu T."/>
            <person name="Pan Y."/>
            <person name="Xia L."/>
            <person name="Li J."/>
            <person name="Zhao F."/>
            <person name="Cao W."/>
        </authorList>
    </citation>
    <scope>NUCLEOTIDE SEQUENCE</scope>
    <source>
        <strain evidence="1">Rsan-2018</strain>
        <tissue evidence="1">Larvae</tissue>
    </source>
</reference>
<dbReference type="AlphaFoldDB" id="A0A9D4PU85"/>
<proteinExistence type="predicted"/>
<dbReference type="EMBL" id="JABSTV010001250">
    <property type="protein sequence ID" value="KAH7955304.1"/>
    <property type="molecule type" value="Genomic_DNA"/>
</dbReference>
<protein>
    <submittedName>
        <fullName evidence="1">Uncharacterized protein</fullName>
    </submittedName>
</protein>
<evidence type="ECO:0000313" key="1">
    <source>
        <dbReference type="EMBL" id="KAH7955304.1"/>
    </source>
</evidence>
<comment type="caution">
    <text evidence="1">The sequence shown here is derived from an EMBL/GenBank/DDBJ whole genome shotgun (WGS) entry which is preliminary data.</text>
</comment>
<keyword evidence="2" id="KW-1185">Reference proteome</keyword>
<dbReference type="Proteomes" id="UP000821837">
    <property type="component" value="Unassembled WGS sequence"/>
</dbReference>
<gene>
    <name evidence="1" type="ORF">HPB52_000191</name>
</gene>
<evidence type="ECO:0000313" key="2">
    <source>
        <dbReference type="Proteomes" id="UP000821837"/>
    </source>
</evidence>
<name>A0A9D4PU85_RHISA</name>
<reference evidence="1" key="1">
    <citation type="journal article" date="2020" name="Cell">
        <title>Large-Scale Comparative Analyses of Tick Genomes Elucidate Their Genetic Diversity and Vector Capacities.</title>
        <authorList>
            <consortium name="Tick Genome and Microbiome Consortium (TIGMIC)"/>
            <person name="Jia N."/>
            <person name="Wang J."/>
            <person name="Shi W."/>
            <person name="Du L."/>
            <person name="Sun Y."/>
            <person name="Zhan W."/>
            <person name="Jiang J.F."/>
            <person name="Wang Q."/>
            <person name="Zhang B."/>
            <person name="Ji P."/>
            <person name="Bell-Sakyi L."/>
            <person name="Cui X.M."/>
            <person name="Yuan T.T."/>
            <person name="Jiang B.G."/>
            <person name="Yang W.F."/>
            <person name="Lam T.T."/>
            <person name="Chang Q.C."/>
            <person name="Ding S.J."/>
            <person name="Wang X.J."/>
            <person name="Zhu J.G."/>
            <person name="Ruan X.D."/>
            <person name="Zhao L."/>
            <person name="Wei J.T."/>
            <person name="Ye R.Z."/>
            <person name="Que T.C."/>
            <person name="Du C.H."/>
            <person name="Zhou Y.H."/>
            <person name="Cheng J.X."/>
            <person name="Dai P.F."/>
            <person name="Guo W.B."/>
            <person name="Han X.H."/>
            <person name="Huang E.J."/>
            <person name="Li L.F."/>
            <person name="Wei W."/>
            <person name="Gao Y.C."/>
            <person name="Liu J.Z."/>
            <person name="Shao H.Z."/>
            <person name="Wang X."/>
            <person name="Wang C.C."/>
            <person name="Yang T.C."/>
            <person name="Huo Q.B."/>
            <person name="Li W."/>
            <person name="Chen H.Y."/>
            <person name="Chen S.E."/>
            <person name="Zhou L.G."/>
            <person name="Ni X.B."/>
            <person name="Tian J.H."/>
            <person name="Sheng Y."/>
            <person name="Liu T."/>
            <person name="Pan Y.S."/>
            <person name="Xia L.Y."/>
            <person name="Li J."/>
            <person name="Zhao F."/>
            <person name="Cao W.C."/>
        </authorList>
    </citation>
    <scope>NUCLEOTIDE SEQUENCE</scope>
    <source>
        <strain evidence="1">Rsan-2018</strain>
    </source>
</reference>
<organism evidence="1 2">
    <name type="scientific">Rhipicephalus sanguineus</name>
    <name type="common">Brown dog tick</name>
    <name type="synonym">Ixodes sanguineus</name>
    <dbReference type="NCBI Taxonomy" id="34632"/>
    <lineage>
        <taxon>Eukaryota</taxon>
        <taxon>Metazoa</taxon>
        <taxon>Ecdysozoa</taxon>
        <taxon>Arthropoda</taxon>
        <taxon>Chelicerata</taxon>
        <taxon>Arachnida</taxon>
        <taxon>Acari</taxon>
        <taxon>Parasitiformes</taxon>
        <taxon>Ixodida</taxon>
        <taxon>Ixodoidea</taxon>
        <taxon>Ixodidae</taxon>
        <taxon>Rhipicephalinae</taxon>
        <taxon>Rhipicephalus</taxon>
        <taxon>Rhipicephalus</taxon>
    </lineage>
</organism>
<accession>A0A9D4PU85</accession>